<protein>
    <submittedName>
        <fullName evidence="2">Uncharacterized protein</fullName>
    </submittedName>
</protein>
<gene>
    <name evidence="2" type="ORF">DL764_003425</name>
</gene>
<dbReference type="AlphaFoldDB" id="A0A4Q4THB1"/>
<name>A0A4Q4THB1_9PEZI</name>
<proteinExistence type="predicted"/>
<evidence type="ECO:0000256" key="1">
    <source>
        <dbReference type="SAM" id="SignalP"/>
    </source>
</evidence>
<reference evidence="2 3" key="1">
    <citation type="submission" date="2018-06" db="EMBL/GenBank/DDBJ databases">
        <title>Complete Genomes of Monosporascus.</title>
        <authorList>
            <person name="Robinson A.J."/>
            <person name="Natvig D.O."/>
        </authorList>
    </citation>
    <scope>NUCLEOTIDE SEQUENCE [LARGE SCALE GENOMIC DNA]</scope>
    <source>
        <strain evidence="2 3">CBS 110550</strain>
    </source>
</reference>
<dbReference type="Proteomes" id="UP000293360">
    <property type="component" value="Unassembled WGS sequence"/>
</dbReference>
<dbReference type="EMBL" id="QJNU01000145">
    <property type="protein sequence ID" value="RYP06008.1"/>
    <property type="molecule type" value="Genomic_DNA"/>
</dbReference>
<organism evidence="2 3">
    <name type="scientific">Monosporascus ibericus</name>
    <dbReference type="NCBI Taxonomy" id="155417"/>
    <lineage>
        <taxon>Eukaryota</taxon>
        <taxon>Fungi</taxon>
        <taxon>Dikarya</taxon>
        <taxon>Ascomycota</taxon>
        <taxon>Pezizomycotina</taxon>
        <taxon>Sordariomycetes</taxon>
        <taxon>Xylariomycetidae</taxon>
        <taxon>Xylariales</taxon>
        <taxon>Xylariales incertae sedis</taxon>
        <taxon>Monosporascus</taxon>
    </lineage>
</organism>
<evidence type="ECO:0000313" key="2">
    <source>
        <dbReference type="EMBL" id="RYP06008.1"/>
    </source>
</evidence>
<feature type="signal peptide" evidence="1">
    <location>
        <begin position="1"/>
        <end position="20"/>
    </location>
</feature>
<evidence type="ECO:0000313" key="3">
    <source>
        <dbReference type="Proteomes" id="UP000293360"/>
    </source>
</evidence>
<comment type="caution">
    <text evidence="2">The sequence shown here is derived from an EMBL/GenBank/DDBJ whole genome shotgun (WGS) entry which is preliminary data.</text>
</comment>
<sequence length="138" mass="15418">MRLSLIPSAAALLLWATGRSSDTTHGSLDHPHHLLAPAEIRCTGATLNATEVEIAKAKAIKWGMENWIRRRTVEIWTYGNAAWWICNCKWIKKDPVVEEELVDFQARLAEECGPNQSGWLAPPAQHRATFLKTATSTN</sequence>
<accession>A0A4Q4THB1</accession>
<dbReference type="OrthoDB" id="5244619at2759"/>
<keyword evidence="1" id="KW-0732">Signal</keyword>
<feature type="chain" id="PRO_5020229215" evidence="1">
    <location>
        <begin position="21"/>
        <end position="138"/>
    </location>
</feature>
<keyword evidence="3" id="KW-1185">Reference proteome</keyword>